<feature type="region of interest" description="Disordered" evidence="1">
    <location>
        <begin position="1"/>
        <end position="36"/>
    </location>
</feature>
<dbReference type="Proteomes" id="UP000007266">
    <property type="component" value="Linkage group 8"/>
</dbReference>
<proteinExistence type="predicted"/>
<evidence type="ECO:0000256" key="1">
    <source>
        <dbReference type="SAM" id="MobiDB-lite"/>
    </source>
</evidence>
<dbReference type="AlphaFoldDB" id="D6WVF8"/>
<accession>D6WVF8</accession>
<gene>
    <name evidence="2" type="primary">GLEAN_05942</name>
    <name evidence="2" type="ORF">TcasGA2_TC005942</name>
</gene>
<dbReference type="InParanoid" id="D6WVF8"/>
<reference evidence="2 3" key="2">
    <citation type="journal article" date="2010" name="Nucleic Acids Res.">
        <title>BeetleBase in 2010: revisions to provide comprehensive genomic information for Tribolium castaneum.</title>
        <authorList>
            <person name="Kim H.S."/>
            <person name="Murphy T."/>
            <person name="Xia J."/>
            <person name="Caragea D."/>
            <person name="Park Y."/>
            <person name="Beeman R.W."/>
            <person name="Lorenzen M.D."/>
            <person name="Butcher S."/>
            <person name="Manak J.R."/>
            <person name="Brown S.J."/>
        </authorList>
    </citation>
    <scope>GENOME REANNOTATION</scope>
    <source>
        <strain evidence="2 3">Georgia GA2</strain>
    </source>
</reference>
<name>D6WVF8_TRICA</name>
<feature type="compositionally biased region" description="Basic and acidic residues" evidence="1">
    <location>
        <begin position="13"/>
        <end position="36"/>
    </location>
</feature>
<protein>
    <recommendedName>
        <fullName evidence="4">Tantalus-like domain-containing protein</fullName>
    </recommendedName>
</protein>
<reference evidence="2 3" key="1">
    <citation type="journal article" date="2008" name="Nature">
        <title>The genome of the model beetle and pest Tribolium castaneum.</title>
        <authorList>
            <consortium name="Tribolium Genome Sequencing Consortium"/>
            <person name="Richards S."/>
            <person name="Gibbs R.A."/>
            <person name="Weinstock G.M."/>
            <person name="Brown S.J."/>
            <person name="Denell R."/>
            <person name="Beeman R.W."/>
            <person name="Gibbs R."/>
            <person name="Beeman R.W."/>
            <person name="Brown S.J."/>
            <person name="Bucher G."/>
            <person name="Friedrich M."/>
            <person name="Grimmelikhuijzen C.J."/>
            <person name="Klingler M."/>
            <person name="Lorenzen M."/>
            <person name="Richards S."/>
            <person name="Roth S."/>
            <person name="Schroder R."/>
            <person name="Tautz D."/>
            <person name="Zdobnov E.M."/>
            <person name="Muzny D."/>
            <person name="Gibbs R.A."/>
            <person name="Weinstock G.M."/>
            <person name="Attaway T."/>
            <person name="Bell S."/>
            <person name="Buhay C.J."/>
            <person name="Chandrabose M.N."/>
            <person name="Chavez D."/>
            <person name="Clerk-Blankenburg K.P."/>
            <person name="Cree A."/>
            <person name="Dao M."/>
            <person name="Davis C."/>
            <person name="Chacko J."/>
            <person name="Dinh H."/>
            <person name="Dugan-Rocha S."/>
            <person name="Fowler G."/>
            <person name="Garner T.T."/>
            <person name="Garnes J."/>
            <person name="Gnirke A."/>
            <person name="Hawes A."/>
            <person name="Hernandez J."/>
            <person name="Hines S."/>
            <person name="Holder M."/>
            <person name="Hume J."/>
            <person name="Jhangiani S.N."/>
            <person name="Joshi V."/>
            <person name="Khan Z.M."/>
            <person name="Jackson L."/>
            <person name="Kovar C."/>
            <person name="Kowis A."/>
            <person name="Lee S."/>
            <person name="Lewis L.R."/>
            <person name="Margolis J."/>
            <person name="Morgan M."/>
            <person name="Nazareth L.V."/>
            <person name="Nguyen N."/>
            <person name="Okwuonu G."/>
            <person name="Parker D."/>
            <person name="Richards S."/>
            <person name="Ruiz S.J."/>
            <person name="Santibanez J."/>
            <person name="Savard J."/>
            <person name="Scherer S.E."/>
            <person name="Schneider B."/>
            <person name="Sodergren E."/>
            <person name="Tautz D."/>
            <person name="Vattahil S."/>
            <person name="Villasana D."/>
            <person name="White C.S."/>
            <person name="Wright R."/>
            <person name="Park Y."/>
            <person name="Beeman R.W."/>
            <person name="Lord J."/>
            <person name="Oppert B."/>
            <person name="Lorenzen M."/>
            <person name="Brown S."/>
            <person name="Wang L."/>
            <person name="Savard J."/>
            <person name="Tautz D."/>
            <person name="Richards S."/>
            <person name="Weinstock G."/>
            <person name="Gibbs R.A."/>
            <person name="Liu Y."/>
            <person name="Worley K."/>
            <person name="Weinstock G."/>
            <person name="Elsik C.G."/>
            <person name="Reese J.T."/>
            <person name="Elhaik E."/>
            <person name="Landan G."/>
            <person name="Graur D."/>
            <person name="Arensburger P."/>
            <person name="Atkinson P."/>
            <person name="Beeman R.W."/>
            <person name="Beidler J."/>
            <person name="Brown S.J."/>
            <person name="Demuth J.P."/>
            <person name="Drury D.W."/>
            <person name="Du Y.Z."/>
            <person name="Fujiwara H."/>
            <person name="Lorenzen M."/>
            <person name="Maselli V."/>
            <person name="Osanai M."/>
            <person name="Park Y."/>
            <person name="Robertson H.M."/>
            <person name="Tu Z."/>
            <person name="Wang J.J."/>
            <person name="Wang S."/>
            <person name="Richards S."/>
            <person name="Song H."/>
            <person name="Zhang L."/>
            <person name="Sodergren E."/>
            <person name="Werner D."/>
            <person name="Stanke M."/>
            <person name="Morgenstern B."/>
            <person name="Solovyev V."/>
            <person name="Kosarev P."/>
            <person name="Brown G."/>
            <person name="Chen H.C."/>
            <person name="Ermolaeva O."/>
            <person name="Hlavina W."/>
            <person name="Kapustin Y."/>
            <person name="Kiryutin B."/>
            <person name="Kitts P."/>
            <person name="Maglott D."/>
            <person name="Pruitt K."/>
            <person name="Sapojnikov V."/>
            <person name="Souvorov A."/>
            <person name="Mackey A.J."/>
            <person name="Waterhouse R.M."/>
            <person name="Wyder S."/>
            <person name="Zdobnov E.M."/>
            <person name="Zdobnov E.M."/>
            <person name="Wyder S."/>
            <person name="Kriventseva E.V."/>
            <person name="Kadowaki T."/>
            <person name="Bork P."/>
            <person name="Aranda M."/>
            <person name="Bao R."/>
            <person name="Beermann A."/>
            <person name="Berns N."/>
            <person name="Bolognesi R."/>
            <person name="Bonneton F."/>
            <person name="Bopp D."/>
            <person name="Brown S.J."/>
            <person name="Bucher G."/>
            <person name="Butts T."/>
            <person name="Chaumot A."/>
            <person name="Denell R.E."/>
            <person name="Ferrier D.E."/>
            <person name="Friedrich M."/>
            <person name="Gordon C.M."/>
            <person name="Jindra M."/>
            <person name="Klingler M."/>
            <person name="Lan Q."/>
            <person name="Lattorff H.M."/>
            <person name="Laudet V."/>
            <person name="von Levetsow C."/>
            <person name="Liu Z."/>
            <person name="Lutz R."/>
            <person name="Lynch J.A."/>
            <person name="da Fonseca R.N."/>
            <person name="Posnien N."/>
            <person name="Reuter R."/>
            <person name="Roth S."/>
            <person name="Savard J."/>
            <person name="Schinko J.B."/>
            <person name="Schmitt C."/>
            <person name="Schoppmeier M."/>
            <person name="Schroder R."/>
            <person name="Shippy T.D."/>
            <person name="Simonnet F."/>
            <person name="Marques-Souza H."/>
            <person name="Tautz D."/>
            <person name="Tomoyasu Y."/>
            <person name="Trauner J."/>
            <person name="Van der Zee M."/>
            <person name="Vervoort M."/>
            <person name="Wittkopp N."/>
            <person name="Wimmer E.A."/>
            <person name="Yang X."/>
            <person name="Jones A.K."/>
            <person name="Sattelle D.B."/>
            <person name="Ebert P.R."/>
            <person name="Nelson D."/>
            <person name="Scott J.G."/>
            <person name="Beeman R.W."/>
            <person name="Muthukrishnan S."/>
            <person name="Kramer K.J."/>
            <person name="Arakane Y."/>
            <person name="Beeman R.W."/>
            <person name="Zhu Q."/>
            <person name="Hogenkamp D."/>
            <person name="Dixit R."/>
            <person name="Oppert B."/>
            <person name="Jiang H."/>
            <person name="Zou Z."/>
            <person name="Marshall J."/>
            <person name="Elpidina E."/>
            <person name="Vinokurov K."/>
            <person name="Oppert C."/>
            <person name="Zou Z."/>
            <person name="Evans J."/>
            <person name="Lu Z."/>
            <person name="Zhao P."/>
            <person name="Sumathipala N."/>
            <person name="Altincicek B."/>
            <person name="Vilcinskas A."/>
            <person name="Williams M."/>
            <person name="Hultmark D."/>
            <person name="Hetru C."/>
            <person name="Jiang H."/>
            <person name="Grimmelikhuijzen C.J."/>
            <person name="Hauser F."/>
            <person name="Cazzamali G."/>
            <person name="Williamson M."/>
            <person name="Park Y."/>
            <person name="Li B."/>
            <person name="Tanaka Y."/>
            <person name="Predel R."/>
            <person name="Neupert S."/>
            <person name="Schachtner J."/>
            <person name="Verleyen P."/>
            <person name="Raible F."/>
            <person name="Bork P."/>
            <person name="Friedrich M."/>
            <person name="Walden K.K."/>
            <person name="Robertson H.M."/>
            <person name="Angeli S."/>
            <person name="Foret S."/>
            <person name="Bucher G."/>
            <person name="Schuetz S."/>
            <person name="Maleszka R."/>
            <person name="Wimmer E.A."/>
            <person name="Beeman R.W."/>
            <person name="Lorenzen M."/>
            <person name="Tomoyasu Y."/>
            <person name="Miller S.C."/>
            <person name="Grossmann D."/>
            <person name="Bucher G."/>
        </authorList>
    </citation>
    <scope>NUCLEOTIDE SEQUENCE [LARGE SCALE GENOMIC DNA]</scope>
    <source>
        <strain evidence="2 3">Georgia GA2</strain>
    </source>
</reference>
<keyword evidence="3" id="KW-1185">Reference proteome</keyword>
<dbReference type="PhylomeDB" id="D6WVF8"/>
<dbReference type="OrthoDB" id="8035741at2759"/>
<evidence type="ECO:0000313" key="2">
    <source>
        <dbReference type="EMBL" id="EFA08306.1"/>
    </source>
</evidence>
<dbReference type="HOGENOM" id="CLU_1733847_0_0_1"/>
<dbReference type="EMBL" id="KQ971357">
    <property type="protein sequence ID" value="EFA08306.1"/>
    <property type="molecule type" value="Genomic_DNA"/>
</dbReference>
<organism evidence="2 3">
    <name type="scientific">Tribolium castaneum</name>
    <name type="common">Red flour beetle</name>
    <dbReference type="NCBI Taxonomy" id="7070"/>
    <lineage>
        <taxon>Eukaryota</taxon>
        <taxon>Metazoa</taxon>
        <taxon>Ecdysozoa</taxon>
        <taxon>Arthropoda</taxon>
        <taxon>Hexapoda</taxon>
        <taxon>Insecta</taxon>
        <taxon>Pterygota</taxon>
        <taxon>Neoptera</taxon>
        <taxon>Endopterygota</taxon>
        <taxon>Coleoptera</taxon>
        <taxon>Polyphaga</taxon>
        <taxon>Cucujiformia</taxon>
        <taxon>Tenebrionidae</taxon>
        <taxon>Tenebrionidae incertae sedis</taxon>
        <taxon>Tribolium</taxon>
    </lineage>
</organism>
<dbReference type="KEGG" id="tca:103313869"/>
<evidence type="ECO:0008006" key="4">
    <source>
        <dbReference type="Google" id="ProtNLM"/>
    </source>
</evidence>
<evidence type="ECO:0000313" key="3">
    <source>
        <dbReference type="Proteomes" id="UP000007266"/>
    </source>
</evidence>
<sequence length="151" mass="17574">MDLEDTMASLRINEGEKDTSSSPEAPHEDDATELRRSTRLKGKFSITYFEKRRVSSKPIKKGISLKENYYLDKRTKRLNSNLETIYEDSETDSYECPRKAFSHSTSSLQINKLKRTRLKSKSLSAIDRKDNKHKIPLKYLLEKLSEINDLN</sequence>